<proteinExistence type="predicted"/>
<keyword evidence="3" id="KW-1185">Reference proteome</keyword>
<keyword evidence="1" id="KW-0472">Membrane</keyword>
<gene>
    <name evidence="2" type="ORF">HETIRDRAFT_439507</name>
</gene>
<name>W4KC05_HETIT</name>
<dbReference type="OrthoDB" id="21225at2759"/>
<dbReference type="EMBL" id="KI925457">
    <property type="protein sequence ID" value="ETW82865.1"/>
    <property type="molecule type" value="Genomic_DNA"/>
</dbReference>
<dbReference type="Proteomes" id="UP000030671">
    <property type="component" value="Unassembled WGS sequence"/>
</dbReference>
<dbReference type="AlphaFoldDB" id="W4KC05"/>
<accession>W4KC05</accession>
<feature type="transmembrane region" description="Helical" evidence="1">
    <location>
        <begin position="30"/>
        <end position="50"/>
    </location>
</feature>
<dbReference type="InParanoid" id="W4KC05"/>
<evidence type="ECO:0000256" key="1">
    <source>
        <dbReference type="SAM" id="Phobius"/>
    </source>
</evidence>
<dbReference type="GeneID" id="20675157"/>
<dbReference type="HOGENOM" id="CLU_2427262_0_0_1"/>
<keyword evidence="1" id="KW-1133">Transmembrane helix</keyword>
<evidence type="ECO:0000313" key="3">
    <source>
        <dbReference type="Proteomes" id="UP000030671"/>
    </source>
</evidence>
<dbReference type="RefSeq" id="XP_009545177.1">
    <property type="nucleotide sequence ID" value="XM_009546882.1"/>
</dbReference>
<reference evidence="2 3" key="1">
    <citation type="journal article" date="2012" name="New Phytol.">
        <title>Insight into trade-off between wood decay and parasitism from the genome of a fungal forest pathogen.</title>
        <authorList>
            <person name="Olson A."/>
            <person name="Aerts A."/>
            <person name="Asiegbu F."/>
            <person name="Belbahri L."/>
            <person name="Bouzid O."/>
            <person name="Broberg A."/>
            <person name="Canback B."/>
            <person name="Coutinho P.M."/>
            <person name="Cullen D."/>
            <person name="Dalman K."/>
            <person name="Deflorio G."/>
            <person name="van Diepen L.T."/>
            <person name="Dunand C."/>
            <person name="Duplessis S."/>
            <person name="Durling M."/>
            <person name="Gonthier P."/>
            <person name="Grimwood J."/>
            <person name="Fossdal C.G."/>
            <person name="Hansson D."/>
            <person name="Henrissat B."/>
            <person name="Hietala A."/>
            <person name="Himmelstrand K."/>
            <person name="Hoffmeister D."/>
            <person name="Hogberg N."/>
            <person name="James T.Y."/>
            <person name="Karlsson M."/>
            <person name="Kohler A."/>
            <person name="Kues U."/>
            <person name="Lee Y.H."/>
            <person name="Lin Y.C."/>
            <person name="Lind M."/>
            <person name="Lindquist E."/>
            <person name="Lombard V."/>
            <person name="Lucas S."/>
            <person name="Lunden K."/>
            <person name="Morin E."/>
            <person name="Murat C."/>
            <person name="Park J."/>
            <person name="Raffaello T."/>
            <person name="Rouze P."/>
            <person name="Salamov A."/>
            <person name="Schmutz J."/>
            <person name="Solheim H."/>
            <person name="Stahlberg J."/>
            <person name="Velez H."/>
            <person name="de Vries R.P."/>
            <person name="Wiebenga A."/>
            <person name="Woodward S."/>
            <person name="Yakovlev I."/>
            <person name="Garbelotto M."/>
            <person name="Martin F."/>
            <person name="Grigoriev I.V."/>
            <person name="Stenlid J."/>
        </authorList>
    </citation>
    <scope>NUCLEOTIDE SEQUENCE [LARGE SCALE GENOMIC DNA]</scope>
    <source>
        <strain evidence="2 3">TC 32-1</strain>
    </source>
</reference>
<protein>
    <submittedName>
        <fullName evidence="2">Uncharacterized protein</fullName>
    </submittedName>
</protein>
<organism evidence="2 3">
    <name type="scientific">Heterobasidion irregulare (strain TC 32-1)</name>
    <dbReference type="NCBI Taxonomy" id="747525"/>
    <lineage>
        <taxon>Eukaryota</taxon>
        <taxon>Fungi</taxon>
        <taxon>Dikarya</taxon>
        <taxon>Basidiomycota</taxon>
        <taxon>Agaricomycotina</taxon>
        <taxon>Agaricomycetes</taxon>
        <taxon>Russulales</taxon>
        <taxon>Bondarzewiaceae</taxon>
        <taxon>Heterobasidion</taxon>
        <taxon>Heterobasidion annosum species complex</taxon>
    </lineage>
</organism>
<evidence type="ECO:0000313" key="2">
    <source>
        <dbReference type="EMBL" id="ETW82865.1"/>
    </source>
</evidence>
<dbReference type="KEGG" id="hir:HETIRDRAFT_439507"/>
<keyword evidence="1" id="KW-0812">Transmembrane</keyword>
<sequence length="91" mass="9956">MTLTVLYYRFRTVEARVCRLASSLSATNSFILHLIASCALSSILLSVAVCRFPAPSRSTRPVSSFFPSSVCPSRTLALHLDLLPLHLPGHL</sequence>